<comment type="caution">
    <text evidence="3">The sequence shown here is derived from an EMBL/GenBank/DDBJ whole genome shotgun (WGS) entry which is preliminary data.</text>
</comment>
<keyword evidence="2" id="KW-0472">Membrane</keyword>
<feature type="transmembrane region" description="Helical" evidence="2">
    <location>
        <begin position="44"/>
        <end position="66"/>
    </location>
</feature>
<feature type="compositionally biased region" description="Basic residues" evidence="1">
    <location>
        <begin position="21"/>
        <end position="33"/>
    </location>
</feature>
<feature type="compositionally biased region" description="Basic residues" evidence="1">
    <location>
        <begin position="1"/>
        <end position="13"/>
    </location>
</feature>
<keyword evidence="2" id="KW-1133">Transmembrane helix</keyword>
<evidence type="ECO:0000313" key="4">
    <source>
        <dbReference type="Proteomes" id="UP001549098"/>
    </source>
</evidence>
<accession>A0ABV2FB14</accession>
<organism evidence="3 4">
    <name type="scientific">Paenibacillus favisporus</name>
    <dbReference type="NCBI Taxonomy" id="221028"/>
    <lineage>
        <taxon>Bacteria</taxon>
        <taxon>Bacillati</taxon>
        <taxon>Bacillota</taxon>
        <taxon>Bacilli</taxon>
        <taxon>Bacillales</taxon>
        <taxon>Paenibacillaceae</taxon>
        <taxon>Paenibacillus</taxon>
    </lineage>
</organism>
<sequence>MSKRNLTTRRHTKRNDAKRNDAKRKLRPKKRRRQSAEDQKLNQLAYTSSFLVVIALIIKLINIAFYS</sequence>
<evidence type="ECO:0000256" key="1">
    <source>
        <dbReference type="SAM" id="MobiDB-lite"/>
    </source>
</evidence>
<protein>
    <submittedName>
        <fullName evidence="3">Uncharacterized protein</fullName>
    </submittedName>
</protein>
<keyword evidence="4" id="KW-1185">Reference proteome</keyword>
<keyword evidence="2" id="KW-0812">Transmembrane</keyword>
<name>A0ABV2FB14_9BACL</name>
<evidence type="ECO:0000313" key="3">
    <source>
        <dbReference type="EMBL" id="MET3548978.1"/>
    </source>
</evidence>
<feature type="region of interest" description="Disordered" evidence="1">
    <location>
        <begin position="1"/>
        <end position="39"/>
    </location>
</feature>
<dbReference type="Proteomes" id="UP001549098">
    <property type="component" value="Unassembled WGS sequence"/>
</dbReference>
<evidence type="ECO:0000256" key="2">
    <source>
        <dbReference type="SAM" id="Phobius"/>
    </source>
</evidence>
<proteinExistence type="predicted"/>
<gene>
    <name evidence="3" type="ORF">ABID47_005610</name>
</gene>
<dbReference type="EMBL" id="JBEPLV010000007">
    <property type="protein sequence ID" value="MET3548978.1"/>
    <property type="molecule type" value="Genomic_DNA"/>
</dbReference>
<reference evidence="3 4" key="1">
    <citation type="submission" date="2024-06" db="EMBL/GenBank/DDBJ databases">
        <title>Genomic Encyclopedia of Type Strains, Phase IV (KMG-IV): sequencing the most valuable type-strain genomes for metagenomic binning, comparative biology and taxonomic classification.</title>
        <authorList>
            <person name="Goeker M."/>
        </authorList>
    </citation>
    <scope>NUCLEOTIDE SEQUENCE [LARGE SCALE GENOMIC DNA]</scope>
    <source>
        <strain evidence="3 4">DSM 17253</strain>
    </source>
</reference>